<gene>
    <name evidence="7" type="ORF">AMK59_7813</name>
</gene>
<dbReference type="InterPro" id="IPR050743">
    <property type="entry name" value="2-oxoacid_DH_E2_comp"/>
</dbReference>
<dbReference type="OrthoDB" id="202158at2759"/>
<dbReference type="GO" id="GO:0031405">
    <property type="term" value="F:lipoic acid binding"/>
    <property type="evidence" value="ECO:0007669"/>
    <property type="project" value="TreeGrafter"/>
</dbReference>
<dbReference type="Pfam" id="PF00198">
    <property type="entry name" value="2-oxoacid_dh"/>
    <property type="match status" value="1"/>
</dbReference>
<dbReference type="PANTHER" id="PTHR43178">
    <property type="entry name" value="DIHYDROLIPOAMIDE ACETYLTRANSFERASE COMPONENT OF PYRUVATE DEHYDROGENASE COMPLEX"/>
    <property type="match status" value="1"/>
</dbReference>
<dbReference type="GO" id="GO:0005739">
    <property type="term" value="C:mitochondrion"/>
    <property type="evidence" value="ECO:0007669"/>
    <property type="project" value="TreeGrafter"/>
</dbReference>
<evidence type="ECO:0000256" key="2">
    <source>
        <dbReference type="ARBA" id="ARBA00007317"/>
    </source>
</evidence>
<evidence type="ECO:0000256" key="3">
    <source>
        <dbReference type="ARBA" id="ARBA00022679"/>
    </source>
</evidence>
<evidence type="ECO:0000313" key="8">
    <source>
        <dbReference type="Proteomes" id="UP000051574"/>
    </source>
</evidence>
<evidence type="ECO:0000256" key="4">
    <source>
        <dbReference type="ARBA" id="ARBA00022823"/>
    </source>
</evidence>
<protein>
    <recommendedName>
        <fullName evidence="6">2-oxoacid dehydrogenase acyltransferase catalytic domain-containing protein</fullName>
    </recommendedName>
</protein>
<name>A0A0T6AU12_9SCAR</name>
<comment type="similarity">
    <text evidence="2">Belongs to the 2-oxoacid dehydrogenase family.</text>
</comment>
<evidence type="ECO:0000259" key="6">
    <source>
        <dbReference type="Pfam" id="PF00198"/>
    </source>
</evidence>
<evidence type="ECO:0000313" key="7">
    <source>
        <dbReference type="EMBL" id="KRT78484.1"/>
    </source>
</evidence>
<dbReference type="PANTHER" id="PTHR43178:SF5">
    <property type="entry name" value="LIPOAMIDE ACYLTRANSFERASE COMPONENT OF BRANCHED-CHAIN ALPHA-KETO ACID DEHYDROGENASE COMPLEX, MITOCHONDRIAL"/>
    <property type="match status" value="1"/>
</dbReference>
<dbReference type="AlphaFoldDB" id="A0A0T6AU12"/>
<dbReference type="InterPro" id="IPR023213">
    <property type="entry name" value="CAT-like_dom_sf"/>
</dbReference>
<proteinExistence type="inferred from homology"/>
<dbReference type="EMBL" id="LJIG01022833">
    <property type="protein sequence ID" value="KRT78484.1"/>
    <property type="molecule type" value="Genomic_DNA"/>
</dbReference>
<dbReference type="Proteomes" id="UP000051574">
    <property type="component" value="Unassembled WGS sequence"/>
</dbReference>
<sequence length="172" mass="18663">MVKTMTEALKIPHFLYCDEVPVTKLKILQQSLKTESEKFGVKISMMPFFIKAASNALQRYPVLNATVEGDCEKVIYRGAHNIGIAMDTKNGLAVPVIKNVDQLSIVEIAKELNRLMMSGKEGSFTNSDLIGGSFTISNIGVIGGTYASPVILPPQVAIIAIGAIKVMDFKES</sequence>
<dbReference type="Gene3D" id="3.30.559.10">
    <property type="entry name" value="Chloramphenicol acetyltransferase-like domain"/>
    <property type="match status" value="1"/>
</dbReference>
<reference evidence="7 8" key="1">
    <citation type="submission" date="2015-09" db="EMBL/GenBank/DDBJ databases">
        <title>Draft genome of the scarab beetle Oryctes borbonicus.</title>
        <authorList>
            <person name="Meyer J.M."/>
            <person name="Markov G.V."/>
            <person name="Baskaran P."/>
            <person name="Herrmann M."/>
            <person name="Sommer R.J."/>
            <person name="Roedelsperger C."/>
        </authorList>
    </citation>
    <scope>NUCLEOTIDE SEQUENCE [LARGE SCALE GENOMIC DNA]</scope>
    <source>
        <strain evidence="7">OB123</strain>
        <tissue evidence="7">Whole animal</tissue>
    </source>
</reference>
<keyword evidence="8" id="KW-1185">Reference proteome</keyword>
<feature type="domain" description="2-oxoacid dehydrogenase acyltransferase catalytic" evidence="6">
    <location>
        <begin position="1"/>
        <end position="166"/>
    </location>
</feature>
<dbReference type="GO" id="GO:0016407">
    <property type="term" value="F:acetyltransferase activity"/>
    <property type="evidence" value="ECO:0007669"/>
    <property type="project" value="TreeGrafter"/>
</dbReference>
<organism evidence="7 8">
    <name type="scientific">Oryctes borbonicus</name>
    <dbReference type="NCBI Taxonomy" id="1629725"/>
    <lineage>
        <taxon>Eukaryota</taxon>
        <taxon>Metazoa</taxon>
        <taxon>Ecdysozoa</taxon>
        <taxon>Arthropoda</taxon>
        <taxon>Hexapoda</taxon>
        <taxon>Insecta</taxon>
        <taxon>Pterygota</taxon>
        <taxon>Neoptera</taxon>
        <taxon>Endopterygota</taxon>
        <taxon>Coleoptera</taxon>
        <taxon>Polyphaga</taxon>
        <taxon>Scarabaeiformia</taxon>
        <taxon>Scarabaeidae</taxon>
        <taxon>Dynastinae</taxon>
        <taxon>Oryctes</taxon>
    </lineage>
</organism>
<keyword evidence="3" id="KW-0808">Transferase</keyword>
<evidence type="ECO:0000256" key="1">
    <source>
        <dbReference type="ARBA" id="ARBA00001938"/>
    </source>
</evidence>
<dbReference type="SUPFAM" id="SSF52777">
    <property type="entry name" value="CoA-dependent acyltransferases"/>
    <property type="match status" value="1"/>
</dbReference>
<dbReference type="InterPro" id="IPR001078">
    <property type="entry name" value="2-oxoacid_DH_actylTfrase"/>
</dbReference>
<keyword evidence="5" id="KW-0012">Acyltransferase</keyword>
<comment type="caution">
    <text evidence="7">The sequence shown here is derived from an EMBL/GenBank/DDBJ whole genome shotgun (WGS) entry which is preliminary data.</text>
</comment>
<keyword evidence="4" id="KW-0450">Lipoyl</keyword>
<dbReference type="FunFam" id="3.30.559.10:FF:000007">
    <property type="entry name" value="Dihydrolipoamide acetyltransferase component of pyruvate dehydrogenase complex"/>
    <property type="match status" value="1"/>
</dbReference>
<comment type="cofactor">
    <cofactor evidence="1">
        <name>(R)-lipoate</name>
        <dbReference type="ChEBI" id="CHEBI:83088"/>
    </cofactor>
</comment>
<accession>A0A0T6AU12</accession>
<evidence type="ECO:0000256" key="5">
    <source>
        <dbReference type="ARBA" id="ARBA00023315"/>
    </source>
</evidence>